<dbReference type="HAMAP" id="MF_01445">
    <property type="entry name" value="TsaD"/>
    <property type="match status" value="1"/>
</dbReference>
<keyword evidence="4 7" id="KW-0479">Metal-binding</keyword>
<proteinExistence type="inferred from homology"/>
<comment type="caution">
    <text evidence="9">The sequence shown here is derived from an EMBL/GenBank/DDBJ whole genome shotgun (WGS) entry which is preliminary data.</text>
</comment>
<evidence type="ECO:0000256" key="1">
    <source>
        <dbReference type="ARBA" id="ARBA00012156"/>
    </source>
</evidence>
<dbReference type="Proteomes" id="UP000663880">
    <property type="component" value="Unassembled WGS sequence"/>
</dbReference>
<evidence type="ECO:0000256" key="4">
    <source>
        <dbReference type="ARBA" id="ARBA00022723"/>
    </source>
</evidence>
<dbReference type="NCBIfam" id="TIGR03723">
    <property type="entry name" value="T6A_TsaD_YgjD"/>
    <property type="match status" value="1"/>
</dbReference>
<dbReference type="InterPro" id="IPR043129">
    <property type="entry name" value="ATPase_NBD"/>
</dbReference>
<comment type="subcellular location">
    <subcellularLocation>
        <location evidence="7">Mitochondrion</location>
    </subcellularLocation>
</comment>
<dbReference type="Pfam" id="PF00814">
    <property type="entry name" value="TsaD"/>
    <property type="match status" value="1"/>
</dbReference>
<dbReference type="Gene3D" id="3.30.420.40">
    <property type="match status" value="2"/>
</dbReference>
<evidence type="ECO:0000313" key="10">
    <source>
        <dbReference type="Proteomes" id="UP000663880"/>
    </source>
</evidence>
<dbReference type="PANTHER" id="PTHR11735">
    <property type="entry name" value="TRNA N6-ADENOSINE THREONYLCARBAMOYLTRANSFERASE"/>
    <property type="match status" value="1"/>
</dbReference>
<dbReference type="EMBL" id="CAJOBZ010000004">
    <property type="protein sequence ID" value="CAF4778434.1"/>
    <property type="molecule type" value="Genomic_DNA"/>
</dbReference>
<dbReference type="PANTHER" id="PTHR11735:SF6">
    <property type="entry name" value="TRNA N6-ADENOSINE THREONYLCARBAMOYLTRANSFERASE, MITOCHONDRIAL"/>
    <property type="match status" value="1"/>
</dbReference>
<keyword evidence="2 7" id="KW-0808">Transferase</keyword>
<comment type="subunit">
    <text evidence="7">Homodimer.</text>
</comment>
<evidence type="ECO:0000256" key="2">
    <source>
        <dbReference type="ARBA" id="ARBA00022679"/>
    </source>
</evidence>
<reference evidence="9" key="1">
    <citation type="submission" date="2021-02" db="EMBL/GenBank/DDBJ databases">
        <authorList>
            <person name="Steward A R."/>
        </authorList>
    </citation>
    <scope>NUCLEOTIDE SEQUENCE</scope>
</reference>
<sequence>MFINGSYRSFTKSIKTLLCFTKHKKFTGIKRYSNALIFGIETSCDDTGCAIIDSEGTLLSESLHCQSLIHLRNGGIIPDVAQDLHRRFIEPTVEETLNKAEVSMNDITALAVTLQPGLPLSLAVGMKYAKHLSRKFNKPLIPIHHMEAHALVARMQQSITFPYLTLLISGGHCLLALVQGVNKFKLLGESIDSAPGEVFDKVARKMKLRNVSEYSQMSGGQAIETAASKATNPHIFKLPLPMADYKDCNFSFNGLKTGTFLHLHKKEKEHNIEADELIPEVNDLCAALLMAVTRHLVHRTQRAMEFCKTRELLSEHEGKLVVSGGVACNNFIFKNLTILCDDTGYKIFRPPPKLCTDNGVMIAWNGLEKWRERLDIVRDLSSLDIKAVSPLGENLIPNVKEAKIPMKLLKIKN</sequence>
<dbReference type="SUPFAM" id="SSF53067">
    <property type="entry name" value="Actin-like ATPase domain"/>
    <property type="match status" value="2"/>
</dbReference>
<dbReference type="GO" id="GO:0005739">
    <property type="term" value="C:mitochondrion"/>
    <property type="evidence" value="ECO:0007669"/>
    <property type="project" value="UniProtKB-SubCell"/>
</dbReference>
<dbReference type="OrthoDB" id="10259622at2759"/>
<keyword evidence="10" id="KW-1185">Reference proteome</keyword>
<dbReference type="EC" id="2.3.1.234" evidence="1"/>
<comment type="catalytic activity">
    <reaction evidence="6 7">
        <text>L-threonylcarbamoyladenylate + adenosine(37) in tRNA = N(6)-L-threonylcarbamoyladenosine(37) in tRNA + AMP + H(+)</text>
        <dbReference type="Rhea" id="RHEA:37059"/>
        <dbReference type="Rhea" id="RHEA-COMP:10162"/>
        <dbReference type="Rhea" id="RHEA-COMP:10163"/>
        <dbReference type="ChEBI" id="CHEBI:15378"/>
        <dbReference type="ChEBI" id="CHEBI:73682"/>
        <dbReference type="ChEBI" id="CHEBI:74411"/>
        <dbReference type="ChEBI" id="CHEBI:74418"/>
        <dbReference type="ChEBI" id="CHEBI:456215"/>
        <dbReference type="EC" id="2.3.1.234"/>
    </reaction>
</comment>
<dbReference type="CDD" id="cd24134">
    <property type="entry name" value="ASKHA_NBD_OSGEPL1_QRI7_euk"/>
    <property type="match status" value="1"/>
</dbReference>
<comment type="function">
    <text evidence="7">Required for the formation of a threonylcarbamoyl group on adenosine at position 37 (t(6)A37) in mitochondrial tRNAs that read codons beginning with adenine. Probably involved in the transfer of the threonylcarbamoyl moiety of threonylcarbamoyl-AMP (TC-AMP) to the N6 group of A37. Involved in mitochondrial genome maintenance.</text>
</comment>
<keyword evidence="5 7" id="KW-0012">Acyltransferase</keyword>
<feature type="domain" description="Gcp-like" evidence="8">
    <location>
        <begin position="58"/>
        <end position="364"/>
    </location>
</feature>
<dbReference type="GO" id="GO:0002949">
    <property type="term" value="P:tRNA threonylcarbamoyladenosine modification"/>
    <property type="evidence" value="ECO:0007669"/>
    <property type="project" value="UniProtKB-UniRule"/>
</dbReference>
<comment type="similarity">
    <text evidence="7">Belongs to the KAE1 / TsaD family.</text>
</comment>
<protein>
    <recommendedName>
        <fullName evidence="1">N(6)-L-threonylcarbamoyladenine synthase</fullName>
        <ecNumber evidence="1">2.3.1.234</ecNumber>
    </recommendedName>
</protein>
<dbReference type="InterPro" id="IPR017861">
    <property type="entry name" value="KAE1/TsaD"/>
</dbReference>
<dbReference type="GO" id="GO:0061711">
    <property type="term" value="F:tRNA N(6)-L-threonylcarbamoyladenine synthase activity"/>
    <property type="evidence" value="ECO:0007669"/>
    <property type="project" value="UniProtKB-EC"/>
</dbReference>
<evidence type="ECO:0000256" key="6">
    <source>
        <dbReference type="ARBA" id="ARBA00048117"/>
    </source>
</evidence>
<dbReference type="PRINTS" id="PR00789">
    <property type="entry name" value="OSIALOPTASE"/>
</dbReference>
<keyword evidence="7" id="KW-0496">Mitochondrion</keyword>
<dbReference type="NCBIfam" id="TIGR00329">
    <property type="entry name" value="gcp_kae1"/>
    <property type="match status" value="1"/>
</dbReference>
<dbReference type="InterPro" id="IPR000905">
    <property type="entry name" value="Gcp-like_dom"/>
</dbReference>
<dbReference type="InterPro" id="IPR022450">
    <property type="entry name" value="TsaD"/>
</dbReference>
<gene>
    <name evidence="9" type="ORF">PMACD_LOCUS2203</name>
</gene>
<comment type="cofactor">
    <cofactor evidence="7">
        <name>a divalent metal cation</name>
        <dbReference type="ChEBI" id="CHEBI:60240"/>
    </cofactor>
    <text evidence="7">Binds 1 divalent metal cation per subunit.</text>
</comment>
<dbReference type="GO" id="GO:0046872">
    <property type="term" value="F:metal ion binding"/>
    <property type="evidence" value="ECO:0007669"/>
    <property type="project" value="UniProtKB-KW"/>
</dbReference>
<keyword evidence="3 7" id="KW-0819">tRNA processing</keyword>
<organism evidence="9 10">
    <name type="scientific">Pieris macdunnoughi</name>
    <dbReference type="NCBI Taxonomy" id="345717"/>
    <lineage>
        <taxon>Eukaryota</taxon>
        <taxon>Metazoa</taxon>
        <taxon>Ecdysozoa</taxon>
        <taxon>Arthropoda</taxon>
        <taxon>Hexapoda</taxon>
        <taxon>Insecta</taxon>
        <taxon>Pterygota</taxon>
        <taxon>Neoptera</taxon>
        <taxon>Endopterygota</taxon>
        <taxon>Lepidoptera</taxon>
        <taxon>Glossata</taxon>
        <taxon>Ditrysia</taxon>
        <taxon>Papilionoidea</taxon>
        <taxon>Pieridae</taxon>
        <taxon>Pierinae</taxon>
        <taxon>Pieris</taxon>
    </lineage>
</organism>
<evidence type="ECO:0000259" key="8">
    <source>
        <dbReference type="Pfam" id="PF00814"/>
    </source>
</evidence>
<name>A0A821N601_9NEOP</name>
<evidence type="ECO:0000256" key="5">
    <source>
        <dbReference type="ARBA" id="ARBA00023315"/>
    </source>
</evidence>
<accession>A0A821N601</accession>
<evidence type="ECO:0000256" key="7">
    <source>
        <dbReference type="HAMAP-Rule" id="MF_03179"/>
    </source>
</evidence>
<dbReference type="AlphaFoldDB" id="A0A821N601"/>
<evidence type="ECO:0000313" key="9">
    <source>
        <dbReference type="EMBL" id="CAF4778434.1"/>
    </source>
</evidence>
<evidence type="ECO:0000256" key="3">
    <source>
        <dbReference type="ARBA" id="ARBA00022694"/>
    </source>
</evidence>